<dbReference type="InterPro" id="IPR029419">
    <property type="entry name" value="Arg_succ_lyase_C"/>
</dbReference>
<dbReference type="InterPro" id="IPR022761">
    <property type="entry name" value="Fumarate_lyase_N"/>
</dbReference>
<dbReference type="InterPro" id="IPR024083">
    <property type="entry name" value="Fumarase/histidase_N"/>
</dbReference>
<dbReference type="InterPro" id="IPR008948">
    <property type="entry name" value="L-Aspartase-like"/>
</dbReference>
<dbReference type="SUPFAM" id="SSF48557">
    <property type="entry name" value="L-aspartase-like"/>
    <property type="match status" value="1"/>
</dbReference>
<dbReference type="InterPro" id="IPR020557">
    <property type="entry name" value="Fumarate_lyase_CS"/>
</dbReference>
<dbReference type="Gene3D" id="1.10.275.10">
    <property type="entry name" value="Fumarase/aspartase (N-terminal domain)"/>
    <property type="match status" value="1"/>
</dbReference>
<dbReference type="Gene3D" id="1.10.40.30">
    <property type="entry name" value="Fumarase/aspartase (C-terminal domain)"/>
    <property type="match status" value="1"/>
</dbReference>
<dbReference type="CDD" id="cd01359">
    <property type="entry name" value="Argininosuccinate_lyase"/>
    <property type="match status" value="1"/>
</dbReference>
<dbReference type="PANTHER" id="PTHR43814:SF1">
    <property type="entry name" value="ARGININOSUCCINATE LYASE"/>
    <property type="match status" value="1"/>
</dbReference>
<dbReference type="Pfam" id="PF14698">
    <property type="entry name" value="ASL_C2"/>
    <property type="match status" value="1"/>
</dbReference>
<dbReference type="PANTHER" id="PTHR43814">
    <property type="entry name" value="ARGININOSUCCINATE LYASE"/>
    <property type="match status" value="1"/>
</dbReference>
<dbReference type="Gene3D" id="1.20.200.10">
    <property type="entry name" value="Fumarase/aspartase (Central domain)"/>
    <property type="match status" value="1"/>
</dbReference>
<proteinExistence type="inferred from homology"/>
<dbReference type="Pfam" id="PF00206">
    <property type="entry name" value="Lyase_1"/>
    <property type="match status" value="1"/>
</dbReference>
<evidence type="ECO:0008006" key="4">
    <source>
        <dbReference type="Google" id="ProtNLM"/>
    </source>
</evidence>
<protein>
    <recommendedName>
        <fullName evidence="4">Argininosuccinate lyase</fullName>
    </recommendedName>
</protein>
<organism evidence="3">
    <name type="scientific">marine metagenome</name>
    <dbReference type="NCBI Taxonomy" id="408172"/>
    <lineage>
        <taxon>unclassified sequences</taxon>
        <taxon>metagenomes</taxon>
        <taxon>ecological metagenomes</taxon>
    </lineage>
</organism>
<dbReference type="FunFam" id="1.10.40.30:FF:000001">
    <property type="entry name" value="Argininosuccinate lyase"/>
    <property type="match status" value="1"/>
</dbReference>
<dbReference type="NCBIfam" id="TIGR00838">
    <property type="entry name" value="argH"/>
    <property type="match status" value="1"/>
</dbReference>
<evidence type="ECO:0000259" key="1">
    <source>
        <dbReference type="Pfam" id="PF00206"/>
    </source>
</evidence>
<dbReference type="GO" id="GO:0042450">
    <property type="term" value="P:L-arginine biosynthetic process via ornithine"/>
    <property type="evidence" value="ECO:0007669"/>
    <property type="project" value="InterPro"/>
</dbReference>
<gene>
    <name evidence="3" type="ORF">METZ01_LOCUS140640</name>
</gene>
<sequence length="483" mass="54482">EETRSTIGRPRGSYLSMVCPLEPKREIRQSYRNLHVNKNISNYTVSIQYDRRLYQEDILASKVHSKMLAKQGIIPKRDSEIICEGLDVISNEIQNGTFPWKSELEDIHMNIEARLKDNIGPLAGKLHTARSRNDQVATDMRMFCKKSCIQSLELLTSLQNCILDRADEHRGLIMSGYTHLQRAQPVLFSHHMLAYFQMLERDKLRFRGCYDTSDVLPLGSGALGGVPYPIDRSFVASNLGFKKISANSMDAVSDRDYLVEYQLAASICMMHLSRLAEELILWSSQEFGYITLDASHTTGSSIMPQKRNPDYAEIARGKTGRVYGNLMSILTTLKGLPLTYNRDMQEDKEGHFDSVDTLNQTLSVFCAMIGNMTINADKITRAAETGQMLATDVADYLVSKGIPFREAHTIVNKLCDYARDNKKEVHSLSLKEYKKFSQIFDADVLLINLKSSVESRDVAGGTAPNRVSKAIKEARQQLEVADE</sequence>
<dbReference type="InterPro" id="IPR000362">
    <property type="entry name" value="Fumarate_lyase_fam"/>
</dbReference>
<dbReference type="AlphaFoldDB" id="A0A381ZET4"/>
<dbReference type="InterPro" id="IPR009049">
    <property type="entry name" value="Argininosuccinate_lyase"/>
</dbReference>
<feature type="domain" description="Argininosuccinate lyase C-terminal" evidence="2">
    <location>
        <begin position="388"/>
        <end position="453"/>
    </location>
</feature>
<dbReference type="HAMAP" id="MF_00006">
    <property type="entry name" value="Arg_succ_lyase"/>
    <property type="match status" value="1"/>
</dbReference>
<dbReference type="GO" id="GO:0004056">
    <property type="term" value="F:argininosuccinate lyase activity"/>
    <property type="evidence" value="ECO:0007669"/>
    <property type="project" value="InterPro"/>
</dbReference>
<dbReference type="PRINTS" id="PR00145">
    <property type="entry name" value="ARGSUCLYASE"/>
</dbReference>
<evidence type="ECO:0000313" key="3">
    <source>
        <dbReference type="EMBL" id="SVA87786.1"/>
    </source>
</evidence>
<dbReference type="FunFam" id="1.10.275.10:FF:000002">
    <property type="entry name" value="Argininosuccinate lyase"/>
    <property type="match status" value="1"/>
</dbReference>
<evidence type="ECO:0000259" key="2">
    <source>
        <dbReference type="Pfam" id="PF14698"/>
    </source>
</evidence>
<dbReference type="EMBL" id="UINC01021050">
    <property type="protein sequence ID" value="SVA87786.1"/>
    <property type="molecule type" value="Genomic_DNA"/>
</dbReference>
<dbReference type="PROSITE" id="PS00163">
    <property type="entry name" value="FUMARATE_LYASES"/>
    <property type="match status" value="1"/>
</dbReference>
<dbReference type="PRINTS" id="PR00149">
    <property type="entry name" value="FUMRATELYASE"/>
</dbReference>
<feature type="domain" description="Fumarate lyase N-terminal" evidence="1">
    <location>
        <begin position="38"/>
        <end position="324"/>
    </location>
</feature>
<reference evidence="3" key="1">
    <citation type="submission" date="2018-05" db="EMBL/GenBank/DDBJ databases">
        <authorList>
            <person name="Lanie J.A."/>
            <person name="Ng W.-L."/>
            <person name="Kazmierczak K.M."/>
            <person name="Andrzejewski T.M."/>
            <person name="Davidsen T.M."/>
            <person name="Wayne K.J."/>
            <person name="Tettelin H."/>
            <person name="Glass J.I."/>
            <person name="Rusch D."/>
            <person name="Podicherti R."/>
            <person name="Tsui H.-C.T."/>
            <person name="Winkler M.E."/>
        </authorList>
    </citation>
    <scope>NUCLEOTIDE SEQUENCE</scope>
</reference>
<dbReference type="FunFam" id="1.20.200.10:FF:000015">
    <property type="entry name" value="argininosuccinate lyase isoform X2"/>
    <property type="match status" value="1"/>
</dbReference>
<accession>A0A381ZET4</accession>
<feature type="non-terminal residue" evidence="3">
    <location>
        <position position="1"/>
    </location>
</feature>
<dbReference type="GO" id="GO:0005829">
    <property type="term" value="C:cytosol"/>
    <property type="evidence" value="ECO:0007669"/>
    <property type="project" value="TreeGrafter"/>
</dbReference>
<name>A0A381ZET4_9ZZZZ</name>